<feature type="signal peptide" evidence="1">
    <location>
        <begin position="1"/>
        <end position="32"/>
    </location>
</feature>
<gene>
    <name evidence="2" type="ORF">SY83_04755</name>
</gene>
<dbReference type="Proteomes" id="UP000076927">
    <property type="component" value="Chromosome"/>
</dbReference>
<evidence type="ECO:0000313" key="2">
    <source>
        <dbReference type="EMBL" id="ANE45723.1"/>
    </source>
</evidence>
<proteinExistence type="predicted"/>
<reference evidence="2 3" key="1">
    <citation type="submission" date="2015-01" db="EMBL/GenBank/DDBJ databases">
        <title>Paenibacillus swuensis/DY6/whole genome sequencing.</title>
        <authorList>
            <person name="Kim M.K."/>
            <person name="Srinivasan S."/>
            <person name="Lee J.-J."/>
        </authorList>
    </citation>
    <scope>NUCLEOTIDE SEQUENCE [LARGE SCALE GENOMIC DNA]</scope>
    <source>
        <strain evidence="2 3">DY6</strain>
    </source>
</reference>
<feature type="chain" id="PRO_5008000746" evidence="1">
    <location>
        <begin position="33"/>
        <end position="743"/>
    </location>
</feature>
<evidence type="ECO:0000313" key="3">
    <source>
        <dbReference type="Proteomes" id="UP000076927"/>
    </source>
</evidence>
<accession>A0A172TG11</accession>
<keyword evidence="1" id="KW-0732">Signal</keyword>
<dbReference type="KEGG" id="pswu:SY83_04755"/>
<dbReference type="OrthoDB" id="581532at2"/>
<dbReference type="PATRIC" id="fig|1178515.4.peg.963"/>
<sequence>MKKKYAWSLRNAFVALFCVSAVLVWQGSPASAENGTVQLNDAFNTTGSYQSFYLYGNSGGSFNVSNGGLNITNTNSNSTFGVYNTKAVSGHFYAEVDANLEVPIGLALVKKTNNAPDYNNWTAINIYNWNGSIHAEVLDRQNGVNNVRDNTGLTANPTDPGYTLNNSDRYDVALDGKYSLPTKNHAKKLRIIRNNNTGFFHYYLRIGATISGQYVEDWVELAPSKDWNAAGSEFYVMPLVRDGNGVTVKYDNLRAVNKPHDDQSDVGTGFKATKREYNWGGYAGEAVVVTFGDKFAYRNQDRKLVFWDQANYVPMWQLDDKTAFSYEFVESWATNGLLGCFEPMSDRTRRWTTVNILEDTAVRKKIHWKYTLINPNYEVLGSSANPSDLSSVGNNNGQYPEVDEYWTIYPDGTGTRHIYFKPKLDGNWSNKGFELSEPMVITNGKGAQYPETYIADTVSSFTNLEGNLLNFTKSTMSGFNNTYQASGTKTFDSQYLPTLHNWKQWITVGHLNNLDAYAVWNNEHTSDYVDKGVSAGLNLDVEMSWHDMKWKFGHFPINKEIWWAKRADGSPDYNSTFAVFPGVPAHTSMFGLGQYNSGTNWSSNYKTDGNGRKYREYTSLIGLSASNDYAAMRNHTSAWLKPGTITMNNGNSAYTGTYYPDKTIEFNRTGATETNFTITPVAGQTQKNPAFKITNWNAGSAAVSLNNVALTAGVDYEAVVSNGQLLLWLNKSISSATSVKVTP</sequence>
<dbReference type="EMBL" id="CP011388">
    <property type="protein sequence ID" value="ANE45723.1"/>
    <property type="molecule type" value="Genomic_DNA"/>
</dbReference>
<evidence type="ECO:0000256" key="1">
    <source>
        <dbReference type="SAM" id="SignalP"/>
    </source>
</evidence>
<dbReference type="RefSeq" id="WP_068604729.1">
    <property type="nucleotide sequence ID" value="NZ_CP011388.1"/>
</dbReference>
<dbReference type="STRING" id="1178515.SY83_04755"/>
<name>A0A172TG11_9BACL</name>
<protein>
    <submittedName>
        <fullName evidence="2">Uncharacterized protein</fullName>
    </submittedName>
</protein>
<keyword evidence="3" id="KW-1185">Reference proteome</keyword>
<organism evidence="2 3">
    <name type="scientific">Paenibacillus swuensis</name>
    <dbReference type="NCBI Taxonomy" id="1178515"/>
    <lineage>
        <taxon>Bacteria</taxon>
        <taxon>Bacillati</taxon>
        <taxon>Bacillota</taxon>
        <taxon>Bacilli</taxon>
        <taxon>Bacillales</taxon>
        <taxon>Paenibacillaceae</taxon>
        <taxon>Paenibacillus</taxon>
    </lineage>
</organism>
<dbReference type="AlphaFoldDB" id="A0A172TG11"/>